<dbReference type="EMBL" id="KV006895">
    <property type="protein sequence ID" value="KZV32270.1"/>
    <property type="molecule type" value="Genomic_DNA"/>
</dbReference>
<name>A0A2Z7BDH1_9LAMI</name>
<evidence type="ECO:0000313" key="1">
    <source>
        <dbReference type="EMBL" id="KZV32270.1"/>
    </source>
</evidence>
<proteinExistence type="predicted"/>
<gene>
    <name evidence="1" type="ORF">F511_20487</name>
</gene>
<dbReference type="Proteomes" id="UP000250235">
    <property type="component" value="Unassembled WGS sequence"/>
</dbReference>
<keyword evidence="2" id="KW-1185">Reference proteome</keyword>
<dbReference type="OrthoDB" id="1751168at2759"/>
<sequence>MAASLSVNAMQVDFASVLAMEHTGMVRMFKSMEETCLKGFLEVSTFVFEGVVTEFFANVKVIAGTIAVVEMRTNFSGTEVPFRAPNKKKEMKLEYRLLHDIVAKALCAKAGSFDMVMLE</sequence>
<protein>
    <submittedName>
        <fullName evidence="1">Uncharacterized protein</fullName>
    </submittedName>
</protein>
<evidence type="ECO:0000313" key="2">
    <source>
        <dbReference type="Proteomes" id="UP000250235"/>
    </source>
</evidence>
<accession>A0A2Z7BDH1</accession>
<reference evidence="1 2" key="1">
    <citation type="journal article" date="2015" name="Proc. Natl. Acad. Sci. U.S.A.">
        <title>The resurrection genome of Boea hygrometrica: A blueprint for survival of dehydration.</title>
        <authorList>
            <person name="Xiao L."/>
            <person name="Yang G."/>
            <person name="Zhang L."/>
            <person name="Yang X."/>
            <person name="Zhao S."/>
            <person name="Ji Z."/>
            <person name="Zhou Q."/>
            <person name="Hu M."/>
            <person name="Wang Y."/>
            <person name="Chen M."/>
            <person name="Xu Y."/>
            <person name="Jin H."/>
            <person name="Xiao X."/>
            <person name="Hu G."/>
            <person name="Bao F."/>
            <person name="Hu Y."/>
            <person name="Wan P."/>
            <person name="Li L."/>
            <person name="Deng X."/>
            <person name="Kuang T."/>
            <person name="Xiang C."/>
            <person name="Zhu J.K."/>
            <person name="Oliver M.J."/>
            <person name="He Y."/>
        </authorList>
    </citation>
    <scope>NUCLEOTIDE SEQUENCE [LARGE SCALE GENOMIC DNA]</scope>
    <source>
        <strain evidence="2">cv. XS01</strain>
    </source>
</reference>
<organism evidence="1 2">
    <name type="scientific">Dorcoceras hygrometricum</name>
    <dbReference type="NCBI Taxonomy" id="472368"/>
    <lineage>
        <taxon>Eukaryota</taxon>
        <taxon>Viridiplantae</taxon>
        <taxon>Streptophyta</taxon>
        <taxon>Embryophyta</taxon>
        <taxon>Tracheophyta</taxon>
        <taxon>Spermatophyta</taxon>
        <taxon>Magnoliopsida</taxon>
        <taxon>eudicotyledons</taxon>
        <taxon>Gunneridae</taxon>
        <taxon>Pentapetalae</taxon>
        <taxon>asterids</taxon>
        <taxon>lamiids</taxon>
        <taxon>Lamiales</taxon>
        <taxon>Gesneriaceae</taxon>
        <taxon>Didymocarpoideae</taxon>
        <taxon>Trichosporeae</taxon>
        <taxon>Loxocarpinae</taxon>
        <taxon>Dorcoceras</taxon>
    </lineage>
</organism>
<dbReference type="AlphaFoldDB" id="A0A2Z7BDH1"/>